<dbReference type="GO" id="GO:0008021">
    <property type="term" value="C:synaptic vesicle"/>
    <property type="evidence" value="ECO:0007669"/>
    <property type="project" value="TreeGrafter"/>
</dbReference>
<protein>
    <submittedName>
        <fullName evidence="3">Leucine-rich repeat LGI family member 3-like</fullName>
    </submittedName>
</protein>
<accession>A0A673J9X5</accession>
<evidence type="ECO:0000256" key="2">
    <source>
        <dbReference type="ARBA" id="ARBA00022737"/>
    </source>
</evidence>
<dbReference type="Ensembl" id="ENSSRHT00000048108.1">
    <property type="protein sequence ID" value="ENSSRHP00000046798.1"/>
    <property type="gene ID" value="ENSSRHG00000023613.1"/>
</dbReference>
<dbReference type="GO" id="GO:0017157">
    <property type="term" value="P:regulation of exocytosis"/>
    <property type="evidence" value="ECO:0007669"/>
    <property type="project" value="TreeGrafter"/>
</dbReference>
<dbReference type="PANTHER" id="PTHR24367:SF10">
    <property type="entry name" value="LEUCINE-RICH REPEAT LGI FAMILY MEMBER 3"/>
    <property type="match status" value="1"/>
</dbReference>
<keyword evidence="2" id="KW-0677">Repeat</keyword>
<dbReference type="InterPro" id="IPR001611">
    <property type="entry name" value="Leu-rich_rpt"/>
</dbReference>
<dbReference type="Gene3D" id="3.80.10.10">
    <property type="entry name" value="Ribonuclease Inhibitor"/>
    <property type="match status" value="1"/>
</dbReference>
<organism evidence="3 4">
    <name type="scientific">Sinocyclocheilus rhinocerous</name>
    <dbReference type="NCBI Taxonomy" id="307959"/>
    <lineage>
        <taxon>Eukaryota</taxon>
        <taxon>Metazoa</taxon>
        <taxon>Chordata</taxon>
        <taxon>Craniata</taxon>
        <taxon>Vertebrata</taxon>
        <taxon>Euteleostomi</taxon>
        <taxon>Actinopterygii</taxon>
        <taxon>Neopterygii</taxon>
        <taxon>Teleostei</taxon>
        <taxon>Ostariophysi</taxon>
        <taxon>Cypriniformes</taxon>
        <taxon>Cyprinidae</taxon>
        <taxon>Cyprininae</taxon>
        <taxon>Sinocyclocheilus</taxon>
    </lineage>
</organism>
<dbReference type="AlphaFoldDB" id="A0A673J9X5"/>
<dbReference type="InterPro" id="IPR003591">
    <property type="entry name" value="Leu-rich_rpt_typical-subtyp"/>
</dbReference>
<evidence type="ECO:0000313" key="3">
    <source>
        <dbReference type="Ensembl" id="ENSSRHP00000046798.1"/>
    </source>
</evidence>
<sequence>TERERDKTAENTGKIKYTLMHAPRGQAPKTPRCPATCSCTKDSAFCVDTKAIPKSFPPGIISLTMVNAAFTEIPEGAFSHMHLLLLNSNTFSLISDDAFAGLGHLQYLFIENNDIQALSKHTFRGLKSLTHLYVLHLPIKPSVISVMIQK</sequence>
<keyword evidence="1" id="KW-0433">Leucine-rich repeat</keyword>
<dbReference type="PANTHER" id="PTHR24367">
    <property type="entry name" value="LEUCINE-RICH REPEAT-CONTAINING PROTEIN"/>
    <property type="match status" value="1"/>
</dbReference>
<proteinExistence type="predicted"/>
<dbReference type="Pfam" id="PF13855">
    <property type="entry name" value="LRR_8"/>
    <property type="match status" value="1"/>
</dbReference>
<dbReference type="Proteomes" id="UP000472270">
    <property type="component" value="Unassembled WGS sequence"/>
</dbReference>
<dbReference type="SMART" id="SM00369">
    <property type="entry name" value="LRR_TYP"/>
    <property type="match status" value="2"/>
</dbReference>
<dbReference type="InterPro" id="IPR051295">
    <property type="entry name" value="LGI_related"/>
</dbReference>
<reference evidence="3" key="1">
    <citation type="submission" date="2025-08" db="UniProtKB">
        <authorList>
            <consortium name="Ensembl"/>
        </authorList>
    </citation>
    <scope>IDENTIFICATION</scope>
</reference>
<reference evidence="3" key="2">
    <citation type="submission" date="2025-09" db="UniProtKB">
        <authorList>
            <consortium name="Ensembl"/>
        </authorList>
    </citation>
    <scope>IDENTIFICATION</scope>
</reference>
<dbReference type="InterPro" id="IPR032675">
    <property type="entry name" value="LRR_dom_sf"/>
</dbReference>
<dbReference type="SUPFAM" id="SSF52058">
    <property type="entry name" value="L domain-like"/>
    <property type="match status" value="1"/>
</dbReference>
<evidence type="ECO:0000256" key="1">
    <source>
        <dbReference type="ARBA" id="ARBA00022614"/>
    </source>
</evidence>
<keyword evidence="4" id="KW-1185">Reference proteome</keyword>
<gene>
    <name evidence="3" type="primary">LOC107721074</name>
</gene>
<name>A0A673J9X5_9TELE</name>
<evidence type="ECO:0000313" key="4">
    <source>
        <dbReference type="Proteomes" id="UP000472270"/>
    </source>
</evidence>